<accession>A0A3D8WYI5</accession>
<dbReference type="RefSeq" id="WP_116076359.1">
    <property type="nucleotide sequence ID" value="NZ_CP187630.1"/>
</dbReference>
<keyword evidence="1" id="KW-0812">Transmembrane</keyword>
<comment type="caution">
    <text evidence="2">The sequence shown here is derived from an EMBL/GenBank/DDBJ whole genome shotgun (WGS) entry which is preliminary data.</text>
</comment>
<sequence>MSIGTIKREAKASLKNRWGLAILLTVVTYGVYTLLPIPFEIVASGGYENWINDESDSAASWISTAFAIVFSPLLMANYWAFLGLARGESVQLGHLFKTFQDFGLYVKSLGIYVLMTLYVMLWSLLLLIPGIIKALAYSQTYYICKDNPTYSMNQAITESRRLMDGYKGQYFLLLLSFLGWFLLSIFTFGIGFLWSIPYLSASLARFYENLLNERSAHAE</sequence>
<gene>
    <name evidence="2" type="ORF">C3744_20010</name>
</gene>
<dbReference type="EMBL" id="PQWM01000027">
    <property type="protein sequence ID" value="RDZ11705.1"/>
    <property type="molecule type" value="Genomic_DNA"/>
</dbReference>
<protein>
    <recommendedName>
        <fullName evidence="4">DUF975 family protein</fullName>
    </recommendedName>
</protein>
<keyword evidence="1" id="KW-0472">Membrane</keyword>
<evidence type="ECO:0008006" key="4">
    <source>
        <dbReference type="Google" id="ProtNLM"/>
    </source>
</evidence>
<feature type="transmembrane region" description="Helical" evidence="1">
    <location>
        <begin position="104"/>
        <end position="132"/>
    </location>
</feature>
<dbReference type="PANTHER" id="PTHR40076">
    <property type="entry name" value="MEMBRANE PROTEIN-RELATED"/>
    <property type="match status" value="1"/>
</dbReference>
<proteinExistence type="predicted"/>
<keyword evidence="1" id="KW-1133">Transmembrane helix</keyword>
<evidence type="ECO:0000313" key="2">
    <source>
        <dbReference type="EMBL" id="RDZ11705.1"/>
    </source>
</evidence>
<reference evidence="2 3" key="1">
    <citation type="journal article" date="2018" name="Appl. Environ. Microbiol.">
        <title>Antimicrobial susceptibility testing and tentative epidemiological cut-off values of five Bacillus species relevant for use as animal feed additives or for plant protection.</title>
        <authorList>
            <person name="Agerso Y."/>
            <person name="Stuer-Lauridsen B."/>
            <person name="Bjerre K."/>
            <person name="Jensen M.G."/>
            <person name="Johansen E."/>
            <person name="Bennedsen M."/>
            <person name="Brockmann E."/>
            <person name="Nielsen B."/>
        </authorList>
    </citation>
    <scope>NUCLEOTIDE SEQUENCE [LARGE SCALE GENOMIC DNA]</scope>
    <source>
        <strain evidence="2 3">CHCC20162</strain>
    </source>
</reference>
<feature type="transmembrane region" description="Helical" evidence="1">
    <location>
        <begin position="59"/>
        <end position="84"/>
    </location>
</feature>
<dbReference type="Pfam" id="PF06161">
    <property type="entry name" value="DUF975"/>
    <property type="match status" value="1"/>
</dbReference>
<dbReference type="InterPro" id="IPR010380">
    <property type="entry name" value="DUF975"/>
</dbReference>
<dbReference type="AlphaFoldDB" id="A0A3D8WYI5"/>
<organism evidence="2 3">
    <name type="scientific">Priestia megaterium</name>
    <name type="common">Bacillus megaterium</name>
    <dbReference type="NCBI Taxonomy" id="1404"/>
    <lineage>
        <taxon>Bacteria</taxon>
        <taxon>Bacillati</taxon>
        <taxon>Bacillota</taxon>
        <taxon>Bacilli</taxon>
        <taxon>Bacillales</taxon>
        <taxon>Bacillaceae</taxon>
        <taxon>Priestia</taxon>
    </lineage>
</organism>
<feature type="transmembrane region" description="Helical" evidence="1">
    <location>
        <begin position="20"/>
        <end position="39"/>
    </location>
</feature>
<name>A0A3D8WYI5_PRIMG</name>
<evidence type="ECO:0000313" key="3">
    <source>
        <dbReference type="Proteomes" id="UP000256519"/>
    </source>
</evidence>
<dbReference type="PANTHER" id="PTHR40076:SF1">
    <property type="entry name" value="MEMBRANE PROTEIN"/>
    <property type="match status" value="1"/>
</dbReference>
<feature type="transmembrane region" description="Helical" evidence="1">
    <location>
        <begin position="170"/>
        <end position="196"/>
    </location>
</feature>
<evidence type="ECO:0000256" key="1">
    <source>
        <dbReference type="SAM" id="Phobius"/>
    </source>
</evidence>
<dbReference type="Proteomes" id="UP000256519">
    <property type="component" value="Unassembled WGS sequence"/>
</dbReference>